<evidence type="ECO:0000313" key="3">
    <source>
        <dbReference type="Proteomes" id="UP001239795"/>
    </source>
</evidence>
<evidence type="ECO:0000256" key="1">
    <source>
        <dbReference type="SAM" id="SignalP"/>
    </source>
</evidence>
<proteinExistence type="predicted"/>
<dbReference type="AlphaFoldDB" id="A0AAI9U386"/>
<feature type="chain" id="PRO_5042580529" description="Secreted protein" evidence="1">
    <location>
        <begin position="20"/>
        <end position="95"/>
    </location>
</feature>
<dbReference type="Proteomes" id="UP001239795">
    <property type="component" value="Unassembled WGS sequence"/>
</dbReference>
<evidence type="ECO:0008006" key="4">
    <source>
        <dbReference type="Google" id="ProtNLM"/>
    </source>
</evidence>
<dbReference type="EMBL" id="MLGG01000068">
    <property type="protein sequence ID" value="KAK1448957.1"/>
    <property type="molecule type" value="Genomic_DNA"/>
</dbReference>
<accession>A0AAI9U386</accession>
<evidence type="ECO:0000313" key="2">
    <source>
        <dbReference type="EMBL" id="KAK1448957.1"/>
    </source>
</evidence>
<sequence length="95" mass="10415">MLACCLVISFLHRLPSCSTSDMGCCSEDVEVTLTSDQLLVGRERLSDSCVPKRQSRIKPGNCRCSTLVYCFLMTLAAYAKKVSTLSMSQLLPSLC</sequence>
<protein>
    <recommendedName>
        <fullName evidence="4">Secreted protein</fullName>
    </recommendedName>
</protein>
<name>A0AAI9U386_9PEZI</name>
<gene>
    <name evidence="2" type="ORF">CMEL01_08272</name>
</gene>
<comment type="caution">
    <text evidence="2">The sequence shown here is derived from an EMBL/GenBank/DDBJ whole genome shotgun (WGS) entry which is preliminary data.</text>
</comment>
<keyword evidence="1" id="KW-0732">Signal</keyword>
<keyword evidence="3" id="KW-1185">Reference proteome</keyword>
<organism evidence="2 3">
    <name type="scientific">Colletotrichum melonis</name>
    <dbReference type="NCBI Taxonomy" id="1209925"/>
    <lineage>
        <taxon>Eukaryota</taxon>
        <taxon>Fungi</taxon>
        <taxon>Dikarya</taxon>
        <taxon>Ascomycota</taxon>
        <taxon>Pezizomycotina</taxon>
        <taxon>Sordariomycetes</taxon>
        <taxon>Hypocreomycetidae</taxon>
        <taxon>Glomerellales</taxon>
        <taxon>Glomerellaceae</taxon>
        <taxon>Colletotrichum</taxon>
        <taxon>Colletotrichum acutatum species complex</taxon>
    </lineage>
</organism>
<reference evidence="2 3" key="1">
    <citation type="submission" date="2016-10" db="EMBL/GenBank/DDBJ databases">
        <title>The genome sequence of Colletotrichum fioriniae PJ7.</title>
        <authorList>
            <person name="Baroncelli R."/>
        </authorList>
    </citation>
    <scope>NUCLEOTIDE SEQUENCE [LARGE SCALE GENOMIC DNA]</scope>
    <source>
        <strain evidence="2">Col 31</strain>
    </source>
</reference>
<feature type="signal peptide" evidence="1">
    <location>
        <begin position="1"/>
        <end position="19"/>
    </location>
</feature>